<organism evidence="10 11">
    <name type="scientific">Leucosporidium creatinivorum</name>
    <dbReference type="NCBI Taxonomy" id="106004"/>
    <lineage>
        <taxon>Eukaryota</taxon>
        <taxon>Fungi</taxon>
        <taxon>Dikarya</taxon>
        <taxon>Basidiomycota</taxon>
        <taxon>Pucciniomycotina</taxon>
        <taxon>Microbotryomycetes</taxon>
        <taxon>Leucosporidiales</taxon>
        <taxon>Leucosporidium</taxon>
    </lineage>
</organism>
<dbReference type="CDD" id="cd12231">
    <property type="entry name" value="RRM2_U2AF65"/>
    <property type="match status" value="1"/>
</dbReference>
<dbReference type="GO" id="GO:0006397">
    <property type="term" value="P:mRNA processing"/>
    <property type="evidence" value="ECO:0007669"/>
    <property type="project" value="UniProtKB-KW"/>
</dbReference>
<evidence type="ECO:0000259" key="9">
    <source>
        <dbReference type="PROSITE" id="PS50102"/>
    </source>
</evidence>
<dbReference type="GO" id="GO:0008380">
    <property type="term" value="P:RNA splicing"/>
    <property type="evidence" value="ECO:0007669"/>
    <property type="project" value="UniProtKB-KW"/>
</dbReference>
<dbReference type="InterPro" id="IPR035979">
    <property type="entry name" value="RBD_domain_sf"/>
</dbReference>
<dbReference type="CDD" id="cd12232">
    <property type="entry name" value="RRM3_U2AF65"/>
    <property type="match status" value="1"/>
</dbReference>
<dbReference type="Proteomes" id="UP000193467">
    <property type="component" value="Unassembled WGS sequence"/>
</dbReference>
<dbReference type="SMART" id="SM00361">
    <property type="entry name" value="RRM_1"/>
    <property type="match status" value="1"/>
</dbReference>
<dbReference type="EMBL" id="MCGR01000106">
    <property type="protein sequence ID" value="ORY52188.1"/>
    <property type="molecule type" value="Genomic_DNA"/>
</dbReference>
<dbReference type="SUPFAM" id="SSF54928">
    <property type="entry name" value="RNA-binding domain, RBD"/>
    <property type="match status" value="2"/>
</dbReference>
<dbReference type="InterPro" id="IPR003954">
    <property type="entry name" value="RRM_euk-type"/>
</dbReference>
<evidence type="ECO:0000256" key="4">
    <source>
        <dbReference type="ARBA" id="ARBA00022884"/>
    </source>
</evidence>
<dbReference type="AlphaFoldDB" id="A0A1Y2CYT4"/>
<name>A0A1Y2CYT4_9BASI</name>
<protein>
    <recommendedName>
        <fullName evidence="8">Splicing factor U2AF subunit</fullName>
    </recommendedName>
    <alternativeName>
        <fullName evidence="8">U2 snRNP auxiliary factor large subunit</fullName>
    </alternativeName>
</protein>
<evidence type="ECO:0000256" key="3">
    <source>
        <dbReference type="ARBA" id="ARBA00022737"/>
    </source>
</evidence>
<keyword evidence="6 8" id="KW-0539">Nucleus</keyword>
<dbReference type="InParanoid" id="A0A1Y2CYT4"/>
<dbReference type="FunCoup" id="A0A1Y2CYT4">
    <property type="interactions" value="569"/>
</dbReference>
<evidence type="ECO:0000256" key="5">
    <source>
        <dbReference type="ARBA" id="ARBA00023187"/>
    </source>
</evidence>
<dbReference type="FunFam" id="3.30.70.330:FF:000676">
    <property type="entry name" value="U2 snRNP auxiliary factor large subunit"/>
    <property type="match status" value="1"/>
</dbReference>
<keyword evidence="3" id="KW-0677">Repeat</keyword>
<dbReference type="InterPro" id="IPR000504">
    <property type="entry name" value="RRM_dom"/>
</dbReference>
<dbReference type="SMART" id="SM00360">
    <property type="entry name" value="RRM"/>
    <property type="match status" value="3"/>
</dbReference>
<feature type="domain" description="RRM" evidence="9">
    <location>
        <begin position="294"/>
        <end position="394"/>
    </location>
</feature>
<feature type="domain" description="RRM" evidence="9">
    <location>
        <begin position="175"/>
        <end position="253"/>
    </location>
</feature>
<reference evidence="10 11" key="1">
    <citation type="submission" date="2016-07" db="EMBL/GenBank/DDBJ databases">
        <title>Pervasive Adenine N6-methylation of Active Genes in Fungi.</title>
        <authorList>
            <consortium name="DOE Joint Genome Institute"/>
            <person name="Mondo S.J."/>
            <person name="Dannebaum R.O."/>
            <person name="Kuo R.C."/>
            <person name="Labutti K."/>
            <person name="Haridas S."/>
            <person name="Kuo A."/>
            <person name="Salamov A."/>
            <person name="Ahrendt S.R."/>
            <person name="Lipzen A."/>
            <person name="Sullivan W."/>
            <person name="Andreopoulos W.B."/>
            <person name="Clum A."/>
            <person name="Lindquist E."/>
            <person name="Daum C."/>
            <person name="Ramamoorthy G.K."/>
            <person name="Gryganskyi A."/>
            <person name="Culley D."/>
            <person name="Magnuson J.K."/>
            <person name="James T.Y."/>
            <person name="O'Malley M.A."/>
            <person name="Stajich J.E."/>
            <person name="Spatafora J.W."/>
            <person name="Visel A."/>
            <person name="Grigoriev I.V."/>
        </authorList>
    </citation>
    <scope>NUCLEOTIDE SEQUENCE [LARGE SCALE GENOMIC DNA]</scope>
    <source>
        <strain evidence="10 11">62-1032</strain>
    </source>
</reference>
<comment type="similarity">
    <text evidence="8">Belongs to the splicing factor SR family.</text>
</comment>
<dbReference type="STRING" id="106004.A0A1Y2CYT4"/>
<dbReference type="CDD" id="cd12230">
    <property type="entry name" value="RRM1_U2AF65"/>
    <property type="match status" value="1"/>
</dbReference>
<dbReference type="Pfam" id="PF00076">
    <property type="entry name" value="RRM_1"/>
    <property type="match status" value="1"/>
</dbReference>
<evidence type="ECO:0000256" key="8">
    <source>
        <dbReference type="RuleBase" id="RU364135"/>
    </source>
</evidence>
<dbReference type="Gene3D" id="3.30.70.330">
    <property type="match status" value="3"/>
</dbReference>
<keyword evidence="4 7" id="KW-0694">RNA-binding</keyword>
<evidence type="ECO:0000313" key="11">
    <source>
        <dbReference type="Proteomes" id="UP000193467"/>
    </source>
</evidence>
<dbReference type="OrthoDB" id="10266058at2759"/>
<dbReference type="GO" id="GO:0003723">
    <property type="term" value="F:RNA binding"/>
    <property type="evidence" value="ECO:0007669"/>
    <property type="project" value="UniProtKB-UniRule"/>
</dbReference>
<evidence type="ECO:0000313" key="10">
    <source>
        <dbReference type="EMBL" id="ORY52188.1"/>
    </source>
</evidence>
<dbReference type="PROSITE" id="PS50102">
    <property type="entry name" value="RRM"/>
    <property type="match status" value="3"/>
</dbReference>
<keyword evidence="11" id="KW-1185">Reference proteome</keyword>
<dbReference type="InterPro" id="IPR012677">
    <property type="entry name" value="Nucleotide-bd_a/b_plait_sf"/>
</dbReference>
<keyword evidence="2 8" id="KW-0507">mRNA processing</keyword>
<sequence>MTGMFNLPGQSRPSLPVSMTGAMSMTDSSNPPPLFFRPPGSMAAPIGSFARQSRRLYVGNITMDATEEVLTHFFNSKMAELGLLSDKGLGEDLQGLGLKGDQPVISVHLNYEKNYAFVEFRNAEEATNALGFDGIIFQNAALKIRRPKDYMGPDADGPAPHVPGVVSSNVPDTINKIFIGGLPSYLTDDQVMELLKSFGELRSFNLVKEGGTGASKGFAFCEYVDPSLTEVACQGLNGMELGDRYLVVQRASLGASARRDGQMTGSNSIDFPSQPLATAPSILAASAGEGQPTKVLQILNMVAPEELVGDEDYQEIMEDIKEECEKFGKVEEVKIPRPVVTDKGKVDVKLSEAVKDLGKVFVLFEKEEETTRALRAIAGRQFGGRVCICAYASVEDFLE</sequence>
<gene>
    <name evidence="10" type="ORF">BCR35DRAFT_310659</name>
</gene>
<dbReference type="GO" id="GO:0005634">
    <property type="term" value="C:nucleus"/>
    <property type="evidence" value="ECO:0007669"/>
    <property type="project" value="UniProtKB-SubCell"/>
</dbReference>
<evidence type="ECO:0000256" key="7">
    <source>
        <dbReference type="PROSITE-ProRule" id="PRU00176"/>
    </source>
</evidence>
<comment type="caution">
    <text evidence="10">The sequence shown here is derived from an EMBL/GenBank/DDBJ whole genome shotgun (WGS) entry which is preliminary data.</text>
</comment>
<keyword evidence="5 8" id="KW-0508">mRNA splicing</keyword>
<evidence type="ECO:0000256" key="2">
    <source>
        <dbReference type="ARBA" id="ARBA00022664"/>
    </source>
</evidence>
<dbReference type="InterPro" id="IPR006529">
    <property type="entry name" value="U2AF_lg"/>
</dbReference>
<proteinExistence type="inferred from homology"/>
<comment type="subcellular location">
    <subcellularLocation>
        <location evidence="1 8">Nucleus</location>
    </subcellularLocation>
</comment>
<dbReference type="PANTHER" id="PTHR23139">
    <property type="entry name" value="RNA-BINDING PROTEIN"/>
    <property type="match status" value="1"/>
</dbReference>
<evidence type="ECO:0000256" key="6">
    <source>
        <dbReference type="ARBA" id="ARBA00023242"/>
    </source>
</evidence>
<dbReference type="NCBIfam" id="TIGR01642">
    <property type="entry name" value="U2AF_lg"/>
    <property type="match status" value="1"/>
</dbReference>
<comment type="function">
    <text evidence="8">Necessary for the splicing of pre-mRNA.</text>
</comment>
<accession>A0A1Y2CYT4</accession>
<feature type="domain" description="RRM" evidence="9">
    <location>
        <begin position="54"/>
        <end position="149"/>
    </location>
</feature>
<evidence type="ECO:0000256" key="1">
    <source>
        <dbReference type="ARBA" id="ARBA00004123"/>
    </source>
</evidence>
<dbReference type="FunFam" id="3.30.70.330:FF:000097">
    <property type="entry name" value="U2 snRNP auxiliary factor large subunit"/>
    <property type="match status" value="1"/>
</dbReference>